<keyword evidence="10" id="KW-1185">Reference proteome</keyword>
<keyword evidence="4 7" id="KW-0133">Cell shape</keyword>
<dbReference type="Gene3D" id="2.40.440.10">
    <property type="entry name" value="L,D-transpeptidase catalytic domain-like"/>
    <property type="match status" value="1"/>
</dbReference>
<organism evidence="9 10">
    <name type="scientific">Roseinatronobacter thiooxidans</name>
    <dbReference type="NCBI Taxonomy" id="121821"/>
    <lineage>
        <taxon>Bacteria</taxon>
        <taxon>Pseudomonadati</taxon>
        <taxon>Pseudomonadota</taxon>
        <taxon>Alphaproteobacteria</taxon>
        <taxon>Rhodobacterales</taxon>
        <taxon>Paracoccaceae</taxon>
        <taxon>Roseinatronobacter</taxon>
    </lineage>
</organism>
<dbReference type="AlphaFoldDB" id="A0A2W7Q3C0"/>
<evidence type="ECO:0000256" key="1">
    <source>
        <dbReference type="ARBA" id="ARBA00004752"/>
    </source>
</evidence>
<feature type="domain" description="L,D-TPase catalytic" evidence="8">
    <location>
        <begin position="298"/>
        <end position="476"/>
    </location>
</feature>
<dbReference type="Proteomes" id="UP000249364">
    <property type="component" value="Unassembled WGS sequence"/>
</dbReference>
<proteinExistence type="inferred from homology"/>
<keyword evidence="3" id="KW-0808">Transferase</keyword>
<keyword evidence="6 7" id="KW-0961">Cell wall biogenesis/degradation</keyword>
<dbReference type="SUPFAM" id="SSF141523">
    <property type="entry name" value="L,D-transpeptidase catalytic domain-like"/>
    <property type="match status" value="1"/>
</dbReference>
<dbReference type="InterPro" id="IPR002477">
    <property type="entry name" value="Peptidoglycan-bd-like"/>
</dbReference>
<dbReference type="InterPro" id="IPR036365">
    <property type="entry name" value="PGBD-like_sf"/>
</dbReference>
<feature type="active site" description="Nucleophile" evidence="7">
    <location>
        <position position="447"/>
    </location>
</feature>
<dbReference type="GO" id="GO:0009252">
    <property type="term" value="P:peptidoglycan biosynthetic process"/>
    <property type="evidence" value="ECO:0007669"/>
    <property type="project" value="UniProtKB-UniPathway"/>
</dbReference>
<dbReference type="GO" id="GO:0071555">
    <property type="term" value="P:cell wall organization"/>
    <property type="evidence" value="ECO:0007669"/>
    <property type="project" value="UniProtKB-UniRule"/>
</dbReference>
<name>A0A2W7Q3C0_9RHOB</name>
<dbReference type="PANTHER" id="PTHR41533:SF2">
    <property type="entry name" value="BLR7131 PROTEIN"/>
    <property type="match status" value="1"/>
</dbReference>
<dbReference type="InterPro" id="IPR036366">
    <property type="entry name" value="PGBDSf"/>
</dbReference>
<evidence type="ECO:0000256" key="5">
    <source>
        <dbReference type="ARBA" id="ARBA00022984"/>
    </source>
</evidence>
<dbReference type="CDD" id="cd16913">
    <property type="entry name" value="YkuD_like"/>
    <property type="match status" value="1"/>
</dbReference>
<evidence type="ECO:0000256" key="6">
    <source>
        <dbReference type="ARBA" id="ARBA00023316"/>
    </source>
</evidence>
<dbReference type="Gene3D" id="1.10.101.10">
    <property type="entry name" value="PGBD-like superfamily/PGBD"/>
    <property type="match status" value="1"/>
</dbReference>
<dbReference type="PANTHER" id="PTHR41533">
    <property type="entry name" value="L,D-TRANSPEPTIDASE HI_1667-RELATED"/>
    <property type="match status" value="1"/>
</dbReference>
<keyword evidence="5 7" id="KW-0573">Peptidoglycan synthesis</keyword>
<dbReference type="PROSITE" id="PS52029">
    <property type="entry name" value="LD_TPASE"/>
    <property type="match status" value="1"/>
</dbReference>
<dbReference type="InterPro" id="IPR052905">
    <property type="entry name" value="LD-transpeptidase_YkuD-like"/>
</dbReference>
<evidence type="ECO:0000313" key="10">
    <source>
        <dbReference type="Proteomes" id="UP000249364"/>
    </source>
</evidence>
<protein>
    <submittedName>
        <fullName evidence="9">Murein L,D-transpeptidase YcbB/YkuD</fullName>
    </submittedName>
</protein>
<dbReference type="InterPro" id="IPR038063">
    <property type="entry name" value="Transpep_catalytic_dom"/>
</dbReference>
<dbReference type="InterPro" id="IPR005490">
    <property type="entry name" value="LD_TPept_cat_dom"/>
</dbReference>
<dbReference type="Pfam" id="PF20142">
    <property type="entry name" value="Scaffold"/>
    <property type="match status" value="1"/>
</dbReference>
<reference evidence="9 10" key="1">
    <citation type="submission" date="2018-06" db="EMBL/GenBank/DDBJ databases">
        <title>Genomic Encyclopedia of Archaeal and Bacterial Type Strains, Phase II (KMG-II): from individual species to whole genera.</title>
        <authorList>
            <person name="Goeker M."/>
        </authorList>
    </citation>
    <scope>NUCLEOTIDE SEQUENCE [LARGE SCALE GENOMIC DNA]</scope>
    <source>
        <strain evidence="9 10">DSM 13087</strain>
    </source>
</reference>
<dbReference type="UniPathway" id="UPA00219"/>
<feature type="active site" description="Proton donor/acceptor" evidence="7">
    <location>
        <position position="428"/>
    </location>
</feature>
<comment type="similarity">
    <text evidence="2">Belongs to the YkuD family.</text>
</comment>
<dbReference type="EMBL" id="QKZQ01000009">
    <property type="protein sequence ID" value="PZX42186.1"/>
    <property type="molecule type" value="Genomic_DNA"/>
</dbReference>
<comment type="pathway">
    <text evidence="1 7">Cell wall biogenesis; peptidoglycan biosynthesis.</text>
</comment>
<dbReference type="Pfam" id="PF01471">
    <property type="entry name" value="PG_binding_1"/>
    <property type="match status" value="1"/>
</dbReference>
<evidence type="ECO:0000313" key="9">
    <source>
        <dbReference type="EMBL" id="PZX42186.1"/>
    </source>
</evidence>
<evidence type="ECO:0000259" key="8">
    <source>
        <dbReference type="PROSITE" id="PS52029"/>
    </source>
</evidence>
<dbReference type="Pfam" id="PF03734">
    <property type="entry name" value="YkuD"/>
    <property type="match status" value="1"/>
</dbReference>
<dbReference type="GO" id="GO:0004180">
    <property type="term" value="F:carboxypeptidase activity"/>
    <property type="evidence" value="ECO:0007669"/>
    <property type="project" value="UniProtKB-ARBA"/>
</dbReference>
<comment type="caution">
    <text evidence="9">The sequence shown here is derived from an EMBL/GenBank/DDBJ whole genome shotgun (WGS) entry which is preliminary data.</text>
</comment>
<gene>
    <name evidence="9" type="ORF">LY56_02176</name>
</gene>
<accession>A0A2W7Q3C0</accession>
<dbReference type="InterPro" id="IPR045380">
    <property type="entry name" value="LD_TPept_scaffold_dom"/>
</dbReference>
<evidence type="ECO:0000256" key="3">
    <source>
        <dbReference type="ARBA" id="ARBA00022679"/>
    </source>
</evidence>
<evidence type="ECO:0000256" key="4">
    <source>
        <dbReference type="ARBA" id="ARBA00022960"/>
    </source>
</evidence>
<dbReference type="STRING" id="121821.GCA_001870675_00582"/>
<evidence type="ECO:0000256" key="7">
    <source>
        <dbReference type="PROSITE-ProRule" id="PRU01373"/>
    </source>
</evidence>
<dbReference type="GO" id="GO:0008360">
    <property type="term" value="P:regulation of cell shape"/>
    <property type="evidence" value="ECO:0007669"/>
    <property type="project" value="UniProtKB-UniRule"/>
</dbReference>
<sequence length="536" mass="59748">MHGDSTGWHRVMLRRFAASVAVVLALGLASEGVAQQFPAFRQALAESVAEDPKVSAFYRDTDYAPLWTEAAHAPRREALLNALTRASEHGLPSARYDVPGLIAAFQAVETEQDRAKLEAKVTKVFVQFARDLSSGVLNPRSIDRSIVRVLPRPDTETLLLEFSQSPPAAFIRNLAPSAPEYARLFRARHDLERVIAAGGWGPRVPEGRFVPGTSGEGVVALRNRLIAMGYMERSATASYDAALQSAVLTFQLRHGIEADGIAGAETLRAINTPPEERLKSVIVAMERERWLNIPRGERHIWVNLTDFTSKIIDQDQVTFETVSVVGAQASDRQTPEFSDRMTYLEINPDWTLPRSILARSYWGALASGGARHLQVVDARGRVVPRNAIDFSRYTPANFPFNVRQPPGPTNALGEVKFMFPNPYAIYLHDSPERHLFNTTVRTHSSGCVRLNDPRDFAYELLSRQSDDPRGLYHSVLNTGQQTRVYLDEPVQVHLVYRTAFTDVRGALNFRNDMYGRDAKIYDALLQAGAVENGLRI</sequence>
<dbReference type="GO" id="GO:0016740">
    <property type="term" value="F:transferase activity"/>
    <property type="evidence" value="ECO:0007669"/>
    <property type="project" value="UniProtKB-KW"/>
</dbReference>
<dbReference type="SUPFAM" id="SSF47090">
    <property type="entry name" value="PGBD-like"/>
    <property type="match status" value="1"/>
</dbReference>
<evidence type="ECO:0000256" key="2">
    <source>
        <dbReference type="ARBA" id="ARBA00005992"/>
    </source>
</evidence>